<reference evidence="3" key="1">
    <citation type="submission" date="2016-03" db="EMBL/GenBank/DDBJ databases">
        <authorList>
            <person name="Ploux O."/>
        </authorList>
    </citation>
    <scope>NUCLEOTIDE SEQUENCE [LARGE SCALE GENOMIC DNA]</scope>
    <source>
        <strain evidence="3">BS258</strain>
    </source>
</reference>
<evidence type="ECO:0000259" key="1">
    <source>
        <dbReference type="Pfam" id="PF13468"/>
    </source>
</evidence>
<dbReference type="Proteomes" id="UP000075950">
    <property type="component" value="Chromosome"/>
</dbReference>
<accession>A0A142NK54</accession>
<dbReference type="KEGG" id="bly:A2T55_04670"/>
<name>A0A142NK54_BRELN</name>
<evidence type="ECO:0000313" key="2">
    <source>
        <dbReference type="EMBL" id="AMT93165.1"/>
    </source>
</evidence>
<sequence length="222" mass="23560">MDTLNTIPAQLDHLIITVPDLEAGVAAVEEATGVRAVPGGSHPERGTANFLLGLAPTGWPEGAHTYLEILGPDPQQEKPADGTLPLDAHLATEPTLQTWAIHPPAFLAKVAAANTAGIDFGEVQDMARDTGEGDRLEWRLTTRSPLPHEGAQPFLIDWGESVHPAEAALPTLELLEFRVESPEPEAAQQVLEVLGAGDTTVVEGSDCRLRAQLRGPGGVLEF</sequence>
<dbReference type="Pfam" id="PF13468">
    <property type="entry name" value="Glyoxalase_3"/>
    <property type="match status" value="1"/>
</dbReference>
<dbReference type="InterPro" id="IPR029068">
    <property type="entry name" value="Glyas_Bleomycin-R_OHBP_Dase"/>
</dbReference>
<dbReference type="PANTHER" id="PTHR40265:SF1">
    <property type="entry name" value="GLYOXALASE-LIKE DOMAIN-CONTAINING PROTEIN"/>
    <property type="match status" value="1"/>
</dbReference>
<dbReference type="Gene3D" id="3.10.180.10">
    <property type="entry name" value="2,3-Dihydroxybiphenyl 1,2-Dioxygenase, domain 1"/>
    <property type="match status" value="1"/>
</dbReference>
<proteinExistence type="predicted"/>
<dbReference type="InterPro" id="IPR025870">
    <property type="entry name" value="Glyoxalase-like_dom"/>
</dbReference>
<protein>
    <recommendedName>
        <fullName evidence="1">Glyoxalase-like domain-containing protein</fullName>
    </recommendedName>
</protein>
<dbReference type="AlphaFoldDB" id="A0A142NK54"/>
<evidence type="ECO:0000313" key="3">
    <source>
        <dbReference type="Proteomes" id="UP000075950"/>
    </source>
</evidence>
<feature type="domain" description="Glyoxalase-like" evidence="1">
    <location>
        <begin position="11"/>
        <end position="192"/>
    </location>
</feature>
<dbReference type="PANTHER" id="PTHR40265">
    <property type="entry name" value="BLL2707 PROTEIN"/>
    <property type="match status" value="1"/>
</dbReference>
<dbReference type="EMBL" id="CP014869">
    <property type="protein sequence ID" value="AMT93165.1"/>
    <property type="molecule type" value="Genomic_DNA"/>
</dbReference>
<organism evidence="2 3">
    <name type="scientific">Brevibacterium linens</name>
    <dbReference type="NCBI Taxonomy" id="1703"/>
    <lineage>
        <taxon>Bacteria</taxon>
        <taxon>Bacillati</taxon>
        <taxon>Actinomycetota</taxon>
        <taxon>Actinomycetes</taxon>
        <taxon>Micrococcales</taxon>
        <taxon>Brevibacteriaceae</taxon>
        <taxon>Brevibacterium</taxon>
    </lineage>
</organism>
<gene>
    <name evidence="2" type="ORF">A2T55_04670</name>
</gene>
<dbReference type="RefSeq" id="WP_062861162.1">
    <property type="nucleotide sequence ID" value="NZ_CP014869.1"/>
</dbReference>